<evidence type="ECO:0000256" key="1">
    <source>
        <dbReference type="SAM" id="MobiDB-lite"/>
    </source>
</evidence>
<feature type="domain" description="J" evidence="2">
    <location>
        <begin position="1310"/>
        <end position="1396"/>
    </location>
</feature>
<comment type="caution">
    <text evidence="3">The sequence shown here is derived from an EMBL/GenBank/DDBJ whole genome shotgun (WGS) entry which is preliminary data.</text>
</comment>
<proteinExistence type="predicted"/>
<dbReference type="InterPro" id="IPR019734">
    <property type="entry name" value="TPR_rpt"/>
</dbReference>
<feature type="region of interest" description="Disordered" evidence="1">
    <location>
        <begin position="1269"/>
        <end position="1289"/>
    </location>
</feature>
<dbReference type="PROSITE" id="PS50076">
    <property type="entry name" value="DNAJ_2"/>
    <property type="match status" value="1"/>
</dbReference>
<dbReference type="PANTHER" id="PTHR45181:SF8">
    <property type="entry name" value="HEAT SHOCK PROTEIN DNAJ WITH TETRATRICOPEPTIDE REPEAT-CONTAINING PROTEIN"/>
    <property type="match status" value="1"/>
</dbReference>
<evidence type="ECO:0000313" key="3">
    <source>
        <dbReference type="EMBL" id="KAK6941774.1"/>
    </source>
</evidence>
<feature type="region of interest" description="Disordered" evidence="1">
    <location>
        <begin position="55"/>
        <end position="93"/>
    </location>
</feature>
<feature type="region of interest" description="Disordered" evidence="1">
    <location>
        <begin position="152"/>
        <end position="173"/>
    </location>
</feature>
<dbReference type="SMART" id="SM00271">
    <property type="entry name" value="DnaJ"/>
    <property type="match status" value="1"/>
</dbReference>
<organism evidence="3 4">
    <name type="scientific">Dillenia turbinata</name>
    <dbReference type="NCBI Taxonomy" id="194707"/>
    <lineage>
        <taxon>Eukaryota</taxon>
        <taxon>Viridiplantae</taxon>
        <taxon>Streptophyta</taxon>
        <taxon>Embryophyta</taxon>
        <taxon>Tracheophyta</taxon>
        <taxon>Spermatophyta</taxon>
        <taxon>Magnoliopsida</taxon>
        <taxon>eudicotyledons</taxon>
        <taxon>Gunneridae</taxon>
        <taxon>Pentapetalae</taxon>
        <taxon>Dilleniales</taxon>
        <taxon>Dilleniaceae</taxon>
        <taxon>Dillenia</taxon>
    </lineage>
</organism>
<feature type="region of interest" description="Disordered" evidence="1">
    <location>
        <begin position="794"/>
        <end position="883"/>
    </location>
</feature>
<feature type="compositionally biased region" description="Basic and acidic residues" evidence="1">
    <location>
        <begin position="157"/>
        <end position="173"/>
    </location>
</feature>
<dbReference type="PANTHER" id="PTHR45181">
    <property type="entry name" value="HEAT SHOCK PROTEIN DNAJ WITH TETRATRICOPEPTIDE REPEAT-CONTAINING PROTEIN"/>
    <property type="match status" value="1"/>
</dbReference>
<protein>
    <submittedName>
        <fullName evidence="3">DnaJ domain</fullName>
    </submittedName>
</protein>
<feature type="compositionally biased region" description="Low complexity" evidence="1">
    <location>
        <begin position="827"/>
        <end position="842"/>
    </location>
</feature>
<dbReference type="Proteomes" id="UP001370490">
    <property type="component" value="Unassembled WGS sequence"/>
</dbReference>
<evidence type="ECO:0000259" key="2">
    <source>
        <dbReference type="PROSITE" id="PS50076"/>
    </source>
</evidence>
<dbReference type="Pfam" id="PF00226">
    <property type="entry name" value="DnaJ"/>
    <property type="match status" value="1"/>
</dbReference>
<dbReference type="Gene3D" id="1.25.40.10">
    <property type="entry name" value="Tetratricopeptide repeat domain"/>
    <property type="match status" value="3"/>
</dbReference>
<feature type="compositionally biased region" description="Basic and acidic residues" evidence="1">
    <location>
        <begin position="307"/>
        <end position="318"/>
    </location>
</feature>
<sequence>MSPAAVNVRSPMSSSQTQPTQNPNLNPSFNFDFSSSNSVCQSSFSRLLDHHNGGFGVGGVAKQTKPRFAKVRRRSSSQQSRSTKTSVSSSTSELGFNPFKPVSVSSSDFVHDANSGSNFRTSNCNAISGVFDKFGKFENVGFVFGASRSASEVNSDSGKREFHDKKESLDSGGKDEVKIGIQEDIEKFKNTIKFETRKIDNEGFVFGAIRTNSPAVNLSSKIGESTAKSVTSGIAFTDTHSASFLNLNLEKETTNGNVESDYRKQSGKGVSTKFPKENGNTFGLGHNSNNGVFIFGQSSGKSSSCDESMRTGETENKKTCSSSTMPDVGLADDMTKLHIRDFENVGLFNVKESNNCHSLKFESGSVSGSNKMTYDFSTENSARTSVNLTKSLNSDCHGSGVAIGKTDEADLEAPENGISVFASAKSDVFSFSGWHEHKIPEKSTNIGIVVGDNKKETDSSCSFFQTPTIQKQPPDLESEIFKDHSPNISIPPHIALHEGARKHFEGDKFVQAPADHIAVLNNNSVASAFATAGVDLQTSSDPTNNGGDKSESCFSFTSEKLGNPFTDSRLHASSLFTSLDFSALSQKCGMSKSMKDKRSKNKKGKQRQATLSHQLRRPKSQSREDNSQEALHSPECGSPMDFSPYVDAEQHSRESSLAFNESSHPDSSCAPPNVRSLFSTEIKDGGLATERDMFDIKTDGSQGVKLNNGGSVNNKYNSFFTSLNHAKPGGKAETKCFNSRTTQACSTSGCCVASTEPRADLGFKMGEQENGTLQFPFVSSSNGSNFIFNASSFAQGGPQPAKVKHKKKQKVKVGRNNPNTLHLEANPPSSSVLSSPPTSTSTCNDAKQCQKEDFPIAQSKITDKPKAEEQTKQSLSASGTSEEACEKLRVRGNQAYKSGDLSKAEDFYTRGINCISKSKKNGRCLEPVVMCYSNRAATRMRLGRIREALADCLMAIKLDPNFLKVQNRAANCHLMMGEVEDAEKYFRRCLESGTDVCLDRRITIEASDGLQKAKKVTALMTRSAELLQERTCIAAASALELITEALSLCLYSEKLLEMKATALFVLRKYDEVIRLCEQTLNFAEKNFSSDMTDDQSGGTKGKEGSFISSWRLQLISRCYFHLGRLDLALDMLEKQEQAGSISKKCQSTISEPSISFAVTIRELLRLKNAGNEAFKSGRYEEAVECYSAALLANVESRPFVAICFCNRAAAYQALGQIADAIADCSIAIALDGNYQKAISRRASLYEKIRDFGQAVADLQKLVSLLEGQSHRRADNSGSSDRPTNTGKELRQARKRLSLMDEEAKKEKSLDMYLILGVKRSDVASDIKKAYRKAALRHHPDKAGQYLARSEGGNDGQLWKEIAEVVYKDADRLFKMIGEAYAVLSDPTKRSDYDLEEELRIQPKDIRRHTGRPSDVYSHPFKRDTEQYCRERWKTYGSSYYSRW</sequence>
<dbReference type="SUPFAM" id="SSF46565">
    <property type="entry name" value="Chaperone J-domain"/>
    <property type="match status" value="1"/>
</dbReference>
<dbReference type="CDD" id="cd06257">
    <property type="entry name" value="DnaJ"/>
    <property type="match status" value="1"/>
</dbReference>
<feature type="compositionally biased region" description="Basic residues" evidence="1">
    <location>
        <begin position="802"/>
        <end position="813"/>
    </location>
</feature>
<dbReference type="SMART" id="SM00028">
    <property type="entry name" value="TPR"/>
    <property type="match status" value="8"/>
</dbReference>
<feature type="compositionally biased region" description="Basic residues" evidence="1">
    <location>
        <begin position="595"/>
        <end position="606"/>
    </location>
</feature>
<dbReference type="PROSITE" id="PS00636">
    <property type="entry name" value="DNAJ_1"/>
    <property type="match status" value="1"/>
</dbReference>
<dbReference type="SUPFAM" id="SSF48452">
    <property type="entry name" value="TPR-like"/>
    <property type="match status" value="3"/>
</dbReference>
<feature type="region of interest" description="Disordered" evidence="1">
    <location>
        <begin position="1"/>
        <end position="29"/>
    </location>
</feature>
<dbReference type="InterPro" id="IPR011990">
    <property type="entry name" value="TPR-like_helical_dom_sf"/>
</dbReference>
<reference evidence="3 4" key="1">
    <citation type="submission" date="2023-12" db="EMBL/GenBank/DDBJ databases">
        <title>A high-quality genome assembly for Dillenia turbinata (Dilleniales).</title>
        <authorList>
            <person name="Chanderbali A."/>
        </authorList>
    </citation>
    <scope>NUCLEOTIDE SEQUENCE [LARGE SCALE GENOMIC DNA]</scope>
    <source>
        <strain evidence="3">LSX21</strain>
        <tissue evidence="3">Leaf</tissue>
    </source>
</reference>
<dbReference type="EMBL" id="JBAMMX010000004">
    <property type="protein sequence ID" value="KAK6941774.1"/>
    <property type="molecule type" value="Genomic_DNA"/>
</dbReference>
<feature type="compositionally biased region" description="Polar residues" evidence="1">
    <location>
        <begin position="655"/>
        <end position="666"/>
    </location>
</feature>
<dbReference type="Gene3D" id="1.10.287.110">
    <property type="entry name" value="DnaJ domain"/>
    <property type="match status" value="1"/>
</dbReference>
<keyword evidence="4" id="KW-1185">Reference proteome</keyword>
<dbReference type="InterPro" id="IPR036869">
    <property type="entry name" value="J_dom_sf"/>
</dbReference>
<feature type="region of interest" description="Disordered" evidence="1">
    <location>
        <begin position="590"/>
        <end position="674"/>
    </location>
</feature>
<name>A0AAN8ZHW9_9MAGN</name>
<dbReference type="PRINTS" id="PR00625">
    <property type="entry name" value="JDOMAIN"/>
</dbReference>
<feature type="compositionally biased region" description="Low complexity" evidence="1">
    <location>
        <begin position="76"/>
        <end position="92"/>
    </location>
</feature>
<evidence type="ECO:0000313" key="4">
    <source>
        <dbReference type="Proteomes" id="UP001370490"/>
    </source>
</evidence>
<dbReference type="InterPro" id="IPR018253">
    <property type="entry name" value="DnaJ_domain_CS"/>
</dbReference>
<feature type="compositionally biased region" description="Low complexity" evidence="1">
    <location>
        <begin position="13"/>
        <end position="29"/>
    </location>
</feature>
<feature type="compositionally biased region" description="Polar residues" evidence="1">
    <location>
        <begin position="1275"/>
        <end position="1286"/>
    </location>
</feature>
<feature type="region of interest" description="Disordered" evidence="1">
    <location>
        <begin position="304"/>
        <end position="324"/>
    </location>
</feature>
<feature type="compositionally biased region" description="Polar residues" evidence="1">
    <location>
        <begin position="872"/>
        <end position="881"/>
    </location>
</feature>
<gene>
    <name evidence="3" type="ORF">RJ641_027151</name>
</gene>
<accession>A0AAN8ZHW9</accession>
<feature type="compositionally biased region" description="Basic residues" evidence="1">
    <location>
        <begin position="64"/>
        <end position="75"/>
    </location>
</feature>
<dbReference type="InterPro" id="IPR001623">
    <property type="entry name" value="DnaJ_domain"/>
</dbReference>
<feature type="compositionally biased region" description="Basic and acidic residues" evidence="1">
    <location>
        <begin position="861"/>
        <end position="871"/>
    </location>
</feature>